<dbReference type="Proteomes" id="UP000765509">
    <property type="component" value="Unassembled WGS sequence"/>
</dbReference>
<evidence type="ECO:0000313" key="1">
    <source>
        <dbReference type="EMBL" id="MBW0492671.1"/>
    </source>
</evidence>
<comment type="caution">
    <text evidence="1">The sequence shown here is derived from an EMBL/GenBank/DDBJ whole genome shotgun (WGS) entry which is preliminary data.</text>
</comment>
<evidence type="ECO:0000313" key="2">
    <source>
        <dbReference type="Proteomes" id="UP000765509"/>
    </source>
</evidence>
<dbReference type="EMBL" id="AVOT02011703">
    <property type="protein sequence ID" value="MBW0492671.1"/>
    <property type="molecule type" value="Genomic_DNA"/>
</dbReference>
<protein>
    <submittedName>
        <fullName evidence="1">Uncharacterized protein</fullName>
    </submittedName>
</protein>
<keyword evidence="2" id="KW-1185">Reference proteome</keyword>
<organism evidence="1 2">
    <name type="scientific">Austropuccinia psidii MF-1</name>
    <dbReference type="NCBI Taxonomy" id="1389203"/>
    <lineage>
        <taxon>Eukaryota</taxon>
        <taxon>Fungi</taxon>
        <taxon>Dikarya</taxon>
        <taxon>Basidiomycota</taxon>
        <taxon>Pucciniomycotina</taxon>
        <taxon>Pucciniomycetes</taxon>
        <taxon>Pucciniales</taxon>
        <taxon>Sphaerophragmiaceae</taxon>
        <taxon>Austropuccinia</taxon>
    </lineage>
</organism>
<proteinExistence type="predicted"/>
<reference evidence="1" key="1">
    <citation type="submission" date="2021-03" db="EMBL/GenBank/DDBJ databases">
        <title>Draft genome sequence of rust myrtle Austropuccinia psidii MF-1, a brazilian biotype.</title>
        <authorList>
            <person name="Quecine M.C."/>
            <person name="Pachon D.M.R."/>
            <person name="Bonatelli M.L."/>
            <person name="Correr F.H."/>
            <person name="Franceschini L.M."/>
            <person name="Leite T.F."/>
            <person name="Margarido G.R.A."/>
            <person name="Almeida C.A."/>
            <person name="Ferrarezi J.A."/>
            <person name="Labate C.A."/>
        </authorList>
    </citation>
    <scope>NUCLEOTIDE SEQUENCE</scope>
    <source>
        <strain evidence="1">MF-1</strain>
    </source>
</reference>
<sequence length="88" mass="9575">MRGDASWLDDNLTIAQAQLGREQATVCCFTQTANAQAPFGPVDATSCSWQTSLEGLAAQKDYGGAHHNSQRIWHAILGFMADMHDLHS</sequence>
<accession>A0A9Q3H636</accession>
<dbReference type="AlphaFoldDB" id="A0A9Q3H636"/>
<name>A0A9Q3H636_9BASI</name>
<gene>
    <name evidence="1" type="ORF">O181_032386</name>
</gene>